<proteinExistence type="predicted"/>
<accession>A0A1H4XXW0</accession>
<name>A0A1H4XXW0_9BRAD</name>
<dbReference type="AlphaFoldDB" id="A0A1H4XXW0"/>
<dbReference type="RefSeq" id="WP_092117520.1">
    <property type="nucleotide sequence ID" value="NZ_FNTH01000001.1"/>
</dbReference>
<sequence>MTRYFFDYRPSDSEVAIDETGHELESLDAARAMAFAALGDAAFDKGRDAHEFRLTIDIREGSEVVGTATVTISTT</sequence>
<evidence type="ECO:0000259" key="1">
    <source>
        <dbReference type="Pfam" id="PF21834"/>
    </source>
</evidence>
<evidence type="ECO:0000313" key="2">
    <source>
        <dbReference type="EMBL" id="SED09990.1"/>
    </source>
</evidence>
<dbReference type="Proteomes" id="UP000198992">
    <property type="component" value="Unassembled WGS sequence"/>
</dbReference>
<protein>
    <recommendedName>
        <fullName evidence="1">DUF6894 domain-containing protein</fullName>
    </recommendedName>
</protein>
<dbReference type="EMBL" id="FNTH01000001">
    <property type="protein sequence ID" value="SED09990.1"/>
    <property type="molecule type" value="Genomic_DNA"/>
</dbReference>
<dbReference type="InterPro" id="IPR054189">
    <property type="entry name" value="DUF6894"/>
</dbReference>
<gene>
    <name evidence="2" type="ORF">SAMN05444164_3689</name>
</gene>
<organism evidence="2 3">
    <name type="scientific">Bradyrhizobium erythrophlei</name>
    <dbReference type="NCBI Taxonomy" id="1437360"/>
    <lineage>
        <taxon>Bacteria</taxon>
        <taxon>Pseudomonadati</taxon>
        <taxon>Pseudomonadota</taxon>
        <taxon>Alphaproteobacteria</taxon>
        <taxon>Hyphomicrobiales</taxon>
        <taxon>Nitrobacteraceae</taxon>
        <taxon>Bradyrhizobium</taxon>
    </lineage>
</organism>
<feature type="domain" description="DUF6894" evidence="1">
    <location>
        <begin position="3"/>
        <end position="69"/>
    </location>
</feature>
<dbReference type="Pfam" id="PF21834">
    <property type="entry name" value="DUF6894"/>
    <property type="match status" value="1"/>
</dbReference>
<reference evidence="2 3" key="1">
    <citation type="submission" date="2016-10" db="EMBL/GenBank/DDBJ databases">
        <authorList>
            <person name="de Groot N.N."/>
        </authorList>
    </citation>
    <scope>NUCLEOTIDE SEQUENCE [LARGE SCALE GENOMIC DNA]</scope>
    <source>
        <strain evidence="2 3">MT12</strain>
    </source>
</reference>
<evidence type="ECO:0000313" key="3">
    <source>
        <dbReference type="Proteomes" id="UP000198992"/>
    </source>
</evidence>